<dbReference type="SUPFAM" id="SSF64496">
    <property type="entry name" value="DNA-binding domain of intron-encoded endonucleases"/>
    <property type="match status" value="2"/>
</dbReference>
<keyword evidence="3" id="KW-0460">Magnesium</keyword>
<evidence type="ECO:0000256" key="3">
    <source>
        <dbReference type="ARBA" id="ARBA00022842"/>
    </source>
</evidence>
<name>A0A249XYZ7_9CAUD</name>
<proteinExistence type="predicted"/>
<comment type="similarity">
    <text evidence="2">To endonucleases of group I introns of fungi and phage.</text>
</comment>
<dbReference type="PROSITE" id="PS50164">
    <property type="entry name" value="GIY_YIG"/>
    <property type="match status" value="1"/>
</dbReference>
<dbReference type="Pfam" id="PF07460">
    <property type="entry name" value="NUMOD3"/>
    <property type="match status" value="2"/>
</dbReference>
<organism evidence="5 6">
    <name type="scientific">Enterococcus phage EF1</name>
    <dbReference type="NCBI Taxonomy" id="2025813"/>
    <lineage>
        <taxon>Viruses</taxon>
        <taxon>Duplodnaviria</taxon>
        <taxon>Heunggongvirae</taxon>
        <taxon>Uroviricota</taxon>
        <taxon>Caudoviricetes</taxon>
    </lineage>
</organism>
<dbReference type="Proteomes" id="UP000260005">
    <property type="component" value="Segment"/>
</dbReference>
<dbReference type="SMART" id="SM00496">
    <property type="entry name" value="IENR2"/>
    <property type="match status" value="3"/>
</dbReference>
<dbReference type="GO" id="GO:0003677">
    <property type="term" value="F:DNA binding"/>
    <property type="evidence" value="ECO:0007669"/>
    <property type="project" value="InterPro"/>
</dbReference>
<reference evidence="5 6" key="1">
    <citation type="submission" date="2017-04" db="EMBL/GenBank/DDBJ databases">
        <title>Complete Genome Sequence of Lytic Bacteriophage EF1 Infecting Enterococcus faecalis Isolates.</title>
        <authorList>
            <person name="Kim D."/>
            <person name="Kim Y.J."/>
            <person name="Han B.K."/>
            <person name="Kim H."/>
        </authorList>
    </citation>
    <scope>NUCLEOTIDE SEQUENCE [LARGE SCALE GENOMIC DNA]</scope>
</reference>
<sequence>MVTGIKYYGRTNNPQRRKTTHFRELEQNKHINSKLQNAFNKYGKENFVFTILEEIEDKEKVFEREEYYLNLEEEKYNISKSSRSPGNYIHYGSDNGFYGKHHSEETKLKIGSKASIRYKGESNPFYGKKHIEETKRLLAEKARETFKGVPKTEEWKKKMRACSPKNIPILIEGKEYISINEAARELKIDRKTISYRLNSKSEKFSGYRYK</sequence>
<dbReference type="SUPFAM" id="SSF82771">
    <property type="entry name" value="GIY-YIG endonuclease"/>
    <property type="match status" value="1"/>
</dbReference>
<keyword evidence="6" id="KW-1185">Reference proteome</keyword>
<dbReference type="InterPro" id="IPR003611">
    <property type="entry name" value="NUMOD3"/>
</dbReference>
<dbReference type="GO" id="GO:0004519">
    <property type="term" value="F:endonuclease activity"/>
    <property type="evidence" value="ECO:0007669"/>
    <property type="project" value="InterPro"/>
</dbReference>
<dbReference type="SMART" id="SM00465">
    <property type="entry name" value="GIYc"/>
    <property type="match status" value="1"/>
</dbReference>
<dbReference type="NCBIfam" id="TIGR01453">
    <property type="entry name" value="grpIintron_endo"/>
    <property type="match status" value="1"/>
</dbReference>
<dbReference type="Pfam" id="PF01541">
    <property type="entry name" value="GIY-YIG"/>
    <property type="match status" value="1"/>
</dbReference>
<feature type="domain" description="GIY-YIG" evidence="4">
    <location>
        <begin position="1"/>
        <end position="78"/>
    </location>
</feature>
<dbReference type="EMBL" id="MF001358">
    <property type="protein sequence ID" value="ASZ76686.1"/>
    <property type="molecule type" value="Genomic_DNA"/>
</dbReference>
<evidence type="ECO:0000313" key="6">
    <source>
        <dbReference type="Proteomes" id="UP000260005"/>
    </source>
</evidence>
<dbReference type="InterPro" id="IPR035901">
    <property type="entry name" value="GIY-YIG_endonuc_sf"/>
</dbReference>
<evidence type="ECO:0000313" key="5">
    <source>
        <dbReference type="EMBL" id="ASZ76686.1"/>
    </source>
</evidence>
<evidence type="ECO:0000259" key="4">
    <source>
        <dbReference type="PROSITE" id="PS50164"/>
    </source>
</evidence>
<evidence type="ECO:0000256" key="1">
    <source>
        <dbReference type="ARBA" id="ARBA00001946"/>
    </source>
</evidence>
<dbReference type="Gene3D" id="3.40.1440.10">
    <property type="entry name" value="GIY-YIG endonuclease"/>
    <property type="match status" value="1"/>
</dbReference>
<accession>A0A249XYZ7</accession>
<protein>
    <recommendedName>
        <fullName evidence="4">GIY-YIG domain-containing protein</fullName>
    </recommendedName>
</protein>
<dbReference type="InterPro" id="IPR006350">
    <property type="entry name" value="Intron_endoG1"/>
</dbReference>
<evidence type="ECO:0000256" key="2">
    <source>
        <dbReference type="ARBA" id="ARBA00010045"/>
    </source>
</evidence>
<dbReference type="InterPro" id="IPR000305">
    <property type="entry name" value="GIY-YIG_endonuc"/>
</dbReference>
<comment type="cofactor">
    <cofactor evidence="1">
        <name>Mg(2+)</name>
        <dbReference type="ChEBI" id="CHEBI:18420"/>
    </cofactor>
</comment>